<evidence type="ECO:0000256" key="6">
    <source>
        <dbReference type="ARBA" id="ARBA00022679"/>
    </source>
</evidence>
<dbReference type="InterPro" id="IPR000811">
    <property type="entry name" value="Glyco_trans_35"/>
</dbReference>
<dbReference type="GO" id="GO:0005975">
    <property type="term" value="P:carbohydrate metabolic process"/>
    <property type="evidence" value="ECO:0007669"/>
    <property type="project" value="InterPro"/>
</dbReference>
<gene>
    <name evidence="10" type="ordered locus">Hore_19350</name>
</gene>
<comment type="similarity">
    <text evidence="3">Belongs to the glycogen phosphorylase family.</text>
</comment>
<organism evidence="10 11">
    <name type="scientific">Halothermothrix orenii (strain H 168 / OCM 544 / DSM 9562)</name>
    <dbReference type="NCBI Taxonomy" id="373903"/>
    <lineage>
        <taxon>Bacteria</taxon>
        <taxon>Bacillati</taxon>
        <taxon>Bacillota</taxon>
        <taxon>Clostridia</taxon>
        <taxon>Halanaerobiales</taxon>
        <taxon>Halothermotrichaceae</taxon>
        <taxon>Halothermothrix</taxon>
    </lineage>
</organism>
<evidence type="ECO:0000256" key="7">
    <source>
        <dbReference type="ARBA" id="ARBA00022898"/>
    </source>
</evidence>
<comment type="function">
    <text evidence="9">Phosphorylase is an important allosteric enzyme in carbohydrate metabolism. Enzymes from different sources differ in their regulatory mechanisms and in their natural substrates. However, all known phosphorylases share catalytic and structural properties.</text>
</comment>
<dbReference type="eggNOG" id="COG0058">
    <property type="taxonomic scope" value="Bacteria"/>
</dbReference>
<dbReference type="InterPro" id="IPR011834">
    <property type="entry name" value="Agluc_phsphrylas"/>
</dbReference>
<dbReference type="Proteomes" id="UP000000719">
    <property type="component" value="Chromosome"/>
</dbReference>
<dbReference type="EC" id="2.4.1.1" evidence="4"/>
<evidence type="ECO:0000256" key="2">
    <source>
        <dbReference type="ARBA" id="ARBA00001933"/>
    </source>
</evidence>
<dbReference type="KEGG" id="hor:Hore_19350"/>
<dbReference type="SUPFAM" id="SSF53756">
    <property type="entry name" value="UDP-Glycosyltransferase/glycogen phosphorylase"/>
    <property type="match status" value="1"/>
</dbReference>
<evidence type="ECO:0000256" key="9">
    <source>
        <dbReference type="ARBA" id="ARBA00025174"/>
    </source>
</evidence>
<comment type="catalytic activity">
    <reaction evidence="1">
        <text>[(1-&gt;4)-alpha-D-glucosyl](n) + phosphate = [(1-&gt;4)-alpha-D-glucosyl](n-1) + alpha-D-glucose 1-phosphate</text>
        <dbReference type="Rhea" id="RHEA:41732"/>
        <dbReference type="Rhea" id="RHEA-COMP:9584"/>
        <dbReference type="Rhea" id="RHEA-COMP:9586"/>
        <dbReference type="ChEBI" id="CHEBI:15444"/>
        <dbReference type="ChEBI" id="CHEBI:43474"/>
        <dbReference type="ChEBI" id="CHEBI:58601"/>
        <dbReference type="EC" id="2.4.1.1"/>
    </reaction>
</comment>
<evidence type="ECO:0000256" key="1">
    <source>
        <dbReference type="ARBA" id="ARBA00001275"/>
    </source>
</evidence>
<protein>
    <recommendedName>
        <fullName evidence="4">glycogen phosphorylase</fullName>
        <ecNumber evidence="4">2.4.1.1</ecNumber>
    </recommendedName>
</protein>
<dbReference type="HOGENOM" id="CLU_015112_1_0_9"/>
<dbReference type="Gene3D" id="3.40.50.2000">
    <property type="entry name" value="Glycogen Phosphorylase B"/>
    <property type="match status" value="3"/>
</dbReference>
<keyword evidence="5" id="KW-0328">Glycosyltransferase</keyword>
<evidence type="ECO:0000313" key="10">
    <source>
        <dbReference type="EMBL" id="ACL70682.1"/>
    </source>
</evidence>
<name>B8CZG3_HALOH</name>
<evidence type="ECO:0000256" key="8">
    <source>
        <dbReference type="ARBA" id="ARBA00023277"/>
    </source>
</evidence>
<evidence type="ECO:0000256" key="5">
    <source>
        <dbReference type="ARBA" id="ARBA00022676"/>
    </source>
</evidence>
<dbReference type="EMBL" id="CP001098">
    <property type="protein sequence ID" value="ACL70682.1"/>
    <property type="molecule type" value="Genomic_DNA"/>
</dbReference>
<comment type="cofactor">
    <cofactor evidence="2">
        <name>pyridoxal 5'-phosphate</name>
        <dbReference type="ChEBI" id="CHEBI:597326"/>
    </cofactor>
</comment>
<dbReference type="GO" id="GO:0008184">
    <property type="term" value="F:glycogen phosphorylase activity"/>
    <property type="evidence" value="ECO:0007669"/>
    <property type="project" value="InterPro"/>
</dbReference>
<dbReference type="CAZy" id="GT35">
    <property type="family name" value="Glycosyltransferase Family 35"/>
</dbReference>
<keyword evidence="6" id="KW-0808">Transferase</keyword>
<dbReference type="PROSITE" id="PS00102">
    <property type="entry name" value="PHOSPHORYLASE"/>
    <property type="match status" value="1"/>
</dbReference>
<dbReference type="Pfam" id="PF00343">
    <property type="entry name" value="Phosphorylase"/>
    <property type="match status" value="1"/>
</dbReference>
<evidence type="ECO:0000313" key="11">
    <source>
        <dbReference type="Proteomes" id="UP000000719"/>
    </source>
</evidence>
<keyword evidence="8" id="KW-0119">Carbohydrate metabolism</keyword>
<dbReference type="InterPro" id="IPR052182">
    <property type="entry name" value="Glycogen/Maltodextrin_Phosph"/>
</dbReference>
<proteinExistence type="inferred from homology"/>
<evidence type="ECO:0000256" key="3">
    <source>
        <dbReference type="ARBA" id="ARBA00006047"/>
    </source>
</evidence>
<dbReference type="NCBIfam" id="TIGR02094">
    <property type="entry name" value="more_P_ylases"/>
    <property type="match status" value="2"/>
</dbReference>
<dbReference type="GO" id="GO:0030170">
    <property type="term" value="F:pyridoxal phosphate binding"/>
    <property type="evidence" value="ECO:0007669"/>
    <property type="project" value="InterPro"/>
</dbReference>
<dbReference type="InterPro" id="IPR035090">
    <property type="entry name" value="Pyridoxal_P_attach_site"/>
</dbReference>
<keyword evidence="11" id="KW-1185">Reference proteome</keyword>
<dbReference type="AlphaFoldDB" id="B8CZG3"/>
<reference evidence="10 11" key="1">
    <citation type="journal article" date="2009" name="PLoS ONE">
        <title>Genome analysis of the anaerobic thermohalophilic bacterium Halothermothrix orenii.</title>
        <authorList>
            <person name="Mavromatis K."/>
            <person name="Ivanova N."/>
            <person name="Anderson I."/>
            <person name="Lykidis A."/>
            <person name="Hooper S.D."/>
            <person name="Sun H."/>
            <person name="Kunin V."/>
            <person name="Lapidus A."/>
            <person name="Hugenholtz P."/>
            <person name="Patel B."/>
            <person name="Kyrpides N.C."/>
        </authorList>
    </citation>
    <scope>NUCLEOTIDE SEQUENCE [LARGE SCALE GENOMIC DNA]</scope>
    <source>
        <strain evidence="11">H 168 / OCM 544 / DSM 9562</strain>
    </source>
</reference>
<evidence type="ECO:0000256" key="4">
    <source>
        <dbReference type="ARBA" id="ARBA00012591"/>
    </source>
</evidence>
<accession>B8CZG3</accession>
<sequence length="541" mass="61862">MQMPRIAFFCMEYGLESDFKIYAGGLGILAGDYLKAARDMGLPIVGIGLLWKQGYTRQVLNEKDYPVDTYPNYKYDFLEDTGIKIRVKIRNRDVYCRVWKVDNFDNAPLYLLDTDLDENEDRWITGQLYGYFEEERVAQEMVLGIGGIKALKALGIEVDVYHLNEGHAVFAALELIKEQMQKGLSFAEARELVKEKVVFTTHTPVKQGNEEHTYRRLDYMGAFDFFTPEQMGEIGGIPFNMTVAGLRLAGKANAVSSLHNITANNMWAHIDNRAEIIGITNGVHRPTWVSDKIVQNTSNPGGLWEVHKGLKQELIDFIHKRTGQKLDINKLLIGFARRAVPYKRGNLIFKNNDRIEPLLKEGKIQIIFSGKAHPLDDEGKEIIASQVGLARKYPGQVVFLEDYDMEIARYMTRGCDVWLNNPRKPMEACGTSGMKAAMNGVLNLSVLDGWWAEACRDGKNGWQFGDGMSADDFTGDLEARVIKQDRNDLTALYDVLYTRVLPTYYNNREEWLKMMERSIDSTYDRYSARRMLGDYYNLLYQ</sequence>
<dbReference type="STRING" id="373903.Hore_19350"/>
<keyword evidence="7" id="KW-0663">Pyridoxal phosphate</keyword>
<dbReference type="PANTHER" id="PTHR42655:SF1">
    <property type="entry name" value="GLYCOGEN PHOSPHORYLASE"/>
    <property type="match status" value="1"/>
</dbReference>
<dbReference type="PANTHER" id="PTHR42655">
    <property type="entry name" value="GLYCOGEN PHOSPHORYLASE"/>
    <property type="match status" value="1"/>
</dbReference>